<keyword evidence="10" id="KW-1185">Reference proteome</keyword>
<dbReference type="InterPro" id="IPR036179">
    <property type="entry name" value="Ig-like_dom_sf"/>
</dbReference>
<evidence type="ECO:0000259" key="9">
    <source>
        <dbReference type="PROSITE" id="PS50835"/>
    </source>
</evidence>
<keyword evidence="3 8" id="KW-0812">Transmembrane</keyword>
<sequence>MWKPKETYIARKIQSFSARIKDRLKKFLGTNKRRENQKNNESYIFTWQKFENGRWSLVNNGWAPLIENASRPFLHPTDPTYTGMFTNIMNSLLKKDRKKELGDHFELLIPNVGHQDEGWYRCVHMVNGGVNNTMQVYYVEVISDFHISYVTPTLGSSANSSGAYLRPSHWTQCNKCNATNEDEQGEQRREHKCYIRNSTRVYGKALRAFGSIPCSSQIIGSLREKLSNIPVYEEYKPCNRTCPPPKENDTLTEYGWAETGEKMIIDKLDGNEYSFNERLPLLHQKVERQTIEATEDEPIMLDCNTGGPIGIIWYKENETLTSAKLQKDDKNERVYITAANQLVFKHVILDDSGFYSCMEFPELLLRTWMVIVNERVDKEEYVSWVKIVFRFLILLLLLYLFYIFVVNTSERMNNSQRNDDIDIEEDEKYEMDVDKQKTAIDV</sequence>
<dbReference type="InterPro" id="IPR039311">
    <property type="entry name" value="FAM187A/B"/>
</dbReference>
<evidence type="ECO:0000313" key="10">
    <source>
        <dbReference type="Proteomes" id="UP000887540"/>
    </source>
</evidence>
<comment type="subcellular location">
    <subcellularLocation>
        <location evidence="1">Membrane</location>
        <topology evidence="1">Single-pass type I membrane protein</topology>
    </subcellularLocation>
</comment>
<evidence type="ECO:0000256" key="1">
    <source>
        <dbReference type="ARBA" id="ARBA00004479"/>
    </source>
</evidence>
<dbReference type="AlphaFoldDB" id="A0A914EAA6"/>
<organism evidence="10 11">
    <name type="scientific">Acrobeloides nanus</name>
    <dbReference type="NCBI Taxonomy" id="290746"/>
    <lineage>
        <taxon>Eukaryota</taxon>
        <taxon>Metazoa</taxon>
        <taxon>Ecdysozoa</taxon>
        <taxon>Nematoda</taxon>
        <taxon>Chromadorea</taxon>
        <taxon>Rhabditida</taxon>
        <taxon>Tylenchina</taxon>
        <taxon>Cephalobomorpha</taxon>
        <taxon>Cephaloboidea</taxon>
        <taxon>Cephalobidae</taxon>
        <taxon>Acrobeloides</taxon>
    </lineage>
</organism>
<evidence type="ECO:0000313" key="11">
    <source>
        <dbReference type="WBParaSite" id="ACRNAN_scaffold682.g20743.t1"/>
    </source>
</evidence>
<dbReference type="SUPFAM" id="SSF48726">
    <property type="entry name" value="Immunoglobulin"/>
    <property type="match status" value="1"/>
</dbReference>
<accession>A0A914EAA6</accession>
<feature type="domain" description="Ig-like" evidence="9">
    <location>
        <begin position="280"/>
        <end position="357"/>
    </location>
</feature>
<dbReference type="InterPro" id="IPR003599">
    <property type="entry name" value="Ig_sub"/>
</dbReference>
<evidence type="ECO:0000256" key="6">
    <source>
        <dbReference type="ARBA" id="ARBA00023136"/>
    </source>
</evidence>
<keyword evidence="6 8" id="KW-0472">Membrane</keyword>
<dbReference type="InterPro" id="IPR013783">
    <property type="entry name" value="Ig-like_fold"/>
</dbReference>
<dbReference type="GO" id="GO:0016020">
    <property type="term" value="C:membrane"/>
    <property type="evidence" value="ECO:0007669"/>
    <property type="project" value="UniProtKB-SubCell"/>
</dbReference>
<evidence type="ECO:0000256" key="3">
    <source>
        <dbReference type="ARBA" id="ARBA00022692"/>
    </source>
</evidence>
<dbReference type="PANTHER" id="PTHR32178:SF6">
    <property type="entry name" value="IG-LIKE DOMAIN-CONTAINING PROTEIN"/>
    <property type="match status" value="1"/>
</dbReference>
<name>A0A914EAA6_9BILA</name>
<feature type="transmembrane region" description="Helical" evidence="8">
    <location>
        <begin position="387"/>
        <end position="407"/>
    </location>
</feature>
<dbReference type="PROSITE" id="PS50835">
    <property type="entry name" value="IG_LIKE"/>
    <property type="match status" value="1"/>
</dbReference>
<evidence type="ECO:0000256" key="5">
    <source>
        <dbReference type="ARBA" id="ARBA00022989"/>
    </source>
</evidence>
<evidence type="ECO:0000256" key="2">
    <source>
        <dbReference type="ARBA" id="ARBA00008727"/>
    </source>
</evidence>
<dbReference type="PANTHER" id="PTHR32178">
    <property type="entry name" value="FAM187"/>
    <property type="match status" value="1"/>
</dbReference>
<keyword evidence="7" id="KW-0325">Glycoprotein</keyword>
<evidence type="ECO:0000256" key="7">
    <source>
        <dbReference type="ARBA" id="ARBA00023180"/>
    </source>
</evidence>
<keyword evidence="4" id="KW-0732">Signal</keyword>
<comment type="similarity">
    <text evidence="2">Belongs to the FAM187 family.</text>
</comment>
<dbReference type="Gene3D" id="2.60.40.10">
    <property type="entry name" value="Immunoglobulins"/>
    <property type="match status" value="1"/>
</dbReference>
<dbReference type="InterPro" id="IPR007110">
    <property type="entry name" value="Ig-like_dom"/>
</dbReference>
<dbReference type="Proteomes" id="UP000887540">
    <property type="component" value="Unplaced"/>
</dbReference>
<reference evidence="11" key="1">
    <citation type="submission" date="2022-11" db="UniProtKB">
        <authorList>
            <consortium name="WormBaseParasite"/>
        </authorList>
    </citation>
    <scope>IDENTIFICATION</scope>
</reference>
<protein>
    <submittedName>
        <fullName evidence="11">Ig-like domain-containing protein</fullName>
    </submittedName>
</protein>
<dbReference type="WBParaSite" id="ACRNAN_scaffold682.g20743.t1">
    <property type="protein sequence ID" value="ACRNAN_scaffold682.g20743.t1"/>
    <property type="gene ID" value="ACRNAN_scaffold682.g20743"/>
</dbReference>
<keyword evidence="5 8" id="KW-1133">Transmembrane helix</keyword>
<dbReference type="SMART" id="SM00409">
    <property type="entry name" value="IG"/>
    <property type="match status" value="2"/>
</dbReference>
<evidence type="ECO:0000256" key="8">
    <source>
        <dbReference type="SAM" id="Phobius"/>
    </source>
</evidence>
<evidence type="ECO:0000256" key="4">
    <source>
        <dbReference type="ARBA" id="ARBA00022729"/>
    </source>
</evidence>
<proteinExistence type="inferred from homology"/>